<dbReference type="RefSeq" id="WP_106004559.1">
    <property type="nucleotide sequence ID" value="NZ_CP136419.1"/>
</dbReference>
<name>A0A2T0AWC8_9FIRM</name>
<sequence>MSARNVDLDKIQGAVDRCCKTVAECGTCNKAHCLIGFAQTALAYARQKNTVRIPRGNELIPQDDLRVYYQQDLIAALVEVLLECQDCRDNHEEECVINVTRRALELALLGENFDYEGSVSAYLMQVARHNPAIGGSLLATYQERKKKKQES</sequence>
<evidence type="ECO:0000313" key="1">
    <source>
        <dbReference type="EMBL" id="PRR75039.1"/>
    </source>
</evidence>
<keyword evidence="2" id="KW-1185">Reference proteome</keyword>
<accession>A0A2T0AWC8</accession>
<comment type="caution">
    <text evidence="1">The sequence shown here is derived from an EMBL/GenBank/DDBJ whole genome shotgun (WGS) entry which is preliminary data.</text>
</comment>
<proteinExistence type="predicted"/>
<protein>
    <submittedName>
        <fullName evidence="1">Uncharacterized protein</fullName>
    </submittedName>
</protein>
<organism evidence="1 2">
    <name type="scientific">Neomoorella humiferrea</name>
    <dbReference type="NCBI Taxonomy" id="676965"/>
    <lineage>
        <taxon>Bacteria</taxon>
        <taxon>Bacillati</taxon>
        <taxon>Bacillota</taxon>
        <taxon>Clostridia</taxon>
        <taxon>Neomoorellales</taxon>
        <taxon>Neomoorellaceae</taxon>
        <taxon>Neomoorella</taxon>
    </lineage>
</organism>
<dbReference type="OrthoDB" id="1681497at2"/>
<dbReference type="EMBL" id="PVXM01000006">
    <property type="protein sequence ID" value="PRR75039.1"/>
    <property type="molecule type" value="Genomic_DNA"/>
</dbReference>
<evidence type="ECO:0000313" key="2">
    <source>
        <dbReference type="Proteomes" id="UP000238415"/>
    </source>
</evidence>
<dbReference type="Proteomes" id="UP000238415">
    <property type="component" value="Unassembled WGS sequence"/>
</dbReference>
<reference evidence="1 2" key="1">
    <citation type="submission" date="2018-03" db="EMBL/GenBank/DDBJ databases">
        <title>Genome sequence of Moorella humiferrea DSM 23265.</title>
        <authorList>
            <person name="Poehlein A."/>
            <person name="Daniel R."/>
        </authorList>
    </citation>
    <scope>NUCLEOTIDE SEQUENCE [LARGE SCALE GENOMIC DNA]</scope>
    <source>
        <strain evidence="1 2">DSM 23265</strain>
    </source>
</reference>
<gene>
    <name evidence="1" type="ORF">MOHU_05460</name>
</gene>
<dbReference type="AlphaFoldDB" id="A0A2T0AWC8"/>